<keyword evidence="7" id="KW-0732">Signal</keyword>
<dbReference type="Proteomes" id="UP001595530">
    <property type="component" value="Unassembled WGS sequence"/>
</dbReference>
<evidence type="ECO:0000313" key="10">
    <source>
        <dbReference type="Proteomes" id="UP001595530"/>
    </source>
</evidence>
<reference evidence="10" key="1">
    <citation type="journal article" date="2019" name="Int. J. Syst. Evol. Microbiol.">
        <title>The Global Catalogue of Microorganisms (GCM) 10K type strain sequencing project: providing services to taxonomists for standard genome sequencing and annotation.</title>
        <authorList>
            <consortium name="The Broad Institute Genomics Platform"/>
            <consortium name="The Broad Institute Genome Sequencing Center for Infectious Disease"/>
            <person name="Wu L."/>
            <person name="Ma J."/>
        </authorList>
    </citation>
    <scope>NUCLEOTIDE SEQUENCE [LARGE SCALE GENOMIC DNA]</scope>
    <source>
        <strain evidence="10">KCTC 42986</strain>
    </source>
</reference>
<evidence type="ECO:0000259" key="8">
    <source>
        <dbReference type="PROSITE" id="PS50059"/>
    </source>
</evidence>
<evidence type="ECO:0000256" key="7">
    <source>
        <dbReference type="SAM" id="SignalP"/>
    </source>
</evidence>
<dbReference type="SUPFAM" id="SSF54534">
    <property type="entry name" value="FKBP-like"/>
    <property type="match status" value="1"/>
</dbReference>
<dbReference type="PANTHER" id="PTHR43811">
    <property type="entry name" value="FKBP-TYPE PEPTIDYL-PROLYL CIS-TRANS ISOMERASE FKPA"/>
    <property type="match status" value="1"/>
</dbReference>
<comment type="similarity">
    <text evidence="2 6">Belongs to the FKBP-type PPIase family.</text>
</comment>
<evidence type="ECO:0000256" key="3">
    <source>
        <dbReference type="ARBA" id="ARBA00023110"/>
    </source>
</evidence>
<proteinExistence type="inferred from homology"/>
<keyword evidence="10" id="KW-1185">Reference proteome</keyword>
<evidence type="ECO:0000256" key="6">
    <source>
        <dbReference type="RuleBase" id="RU003915"/>
    </source>
</evidence>
<evidence type="ECO:0000313" key="9">
    <source>
        <dbReference type="EMBL" id="MFC3107216.1"/>
    </source>
</evidence>
<feature type="signal peptide" evidence="7">
    <location>
        <begin position="1"/>
        <end position="25"/>
    </location>
</feature>
<feature type="domain" description="PPIase FKBP-type" evidence="8">
    <location>
        <begin position="66"/>
        <end position="160"/>
    </location>
</feature>
<accession>A0ABV7EZ26</accession>
<feature type="chain" id="PRO_5045337096" description="Peptidyl-prolyl cis-trans isomerase" evidence="7">
    <location>
        <begin position="26"/>
        <end position="160"/>
    </location>
</feature>
<dbReference type="InterPro" id="IPR001179">
    <property type="entry name" value="PPIase_FKBP_dom"/>
</dbReference>
<sequence length="160" mass="16279">MQNRVSPIVVILAAIALGGCVGTPAGSPSGAAAAGTAAVSNAAVRPPQTLVKTDSRVGSGQEAVRGAQAVVNYTGWLYDAQAENHHGKQFDSSIGREPFAFPLGASRVIKGWDQGVVGMKVGGKRTLIIPSDLAYGSKGAGGVIPPNATLVFDVELLDLK</sequence>
<dbReference type="Pfam" id="PF00254">
    <property type="entry name" value="FKBP_C"/>
    <property type="match status" value="1"/>
</dbReference>
<dbReference type="InterPro" id="IPR046357">
    <property type="entry name" value="PPIase_dom_sf"/>
</dbReference>
<dbReference type="EC" id="5.2.1.8" evidence="6"/>
<dbReference type="PANTHER" id="PTHR43811:SF19">
    <property type="entry name" value="39 KDA FK506-BINDING NUCLEAR PROTEIN"/>
    <property type="match status" value="1"/>
</dbReference>
<dbReference type="PROSITE" id="PS50059">
    <property type="entry name" value="FKBP_PPIASE"/>
    <property type="match status" value="1"/>
</dbReference>
<protein>
    <recommendedName>
        <fullName evidence="6">Peptidyl-prolyl cis-trans isomerase</fullName>
        <ecNumber evidence="6">5.2.1.8</ecNumber>
    </recommendedName>
</protein>
<evidence type="ECO:0000256" key="4">
    <source>
        <dbReference type="ARBA" id="ARBA00023235"/>
    </source>
</evidence>
<evidence type="ECO:0000256" key="2">
    <source>
        <dbReference type="ARBA" id="ARBA00006577"/>
    </source>
</evidence>
<dbReference type="EMBL" id="JBHRTP010000008">
    <property type="protein sequence ID" value="MFC3107216.1"/>
    <property type="molecule type" value="Genomic_DNA"/>
</dbReference>
<name>A0ABV7EZ26_9BURK</name>
<comment type="caution">
    <text evidence="9">The sequence shown here is derived from an EMBL/GenBank/DDBJ whole genome shotgun (WGS) entry which is preliminary data.</text>
</comment>
<comment type="catalytic activity">
    <reaction evidence="1 5 6">
        <text>[protein]-peptidylproline (omega=180) = [protein]-peptidylproline (omega=0)</text>
        <dbReference type="Rhea" id="RHEA:16237"/>
        <dbReference type="Rhea" id="RHEA-COMP:10747"/>
        <dbReference type="Rhea" id="RHEA-COMP:10748"/>
        <dbReference type="ChEBI" id="CHEBI:83833"/>
        <dbReference type="ChEBI" id="CHEBI:83834"/>
        <dbReference type="EC" id="5.2.1.8"/>
    </reaction>
</comment>
<organism evidence="9 10">
    <name type="scientific">Undibacterium arcticum</name>
    <dbReference type="NCBI Taxonomy" id="1762892"/>
    <lineage>
        <taxon>Bacteria</taxon>
        <taxon>Pseudomonadati</taxon>
        <taxon>Pseudomonadota</taxon>
        <taxon>Betaproteobacteria</taxon>
        <taxon>Burkholderiales</taxon>
        <taxon>Oxalobacteraceae</taxon>
        <taxon>Undibacterium</taxon>
    </lineage>
</organism>
<gene>
    <name evidence="9" type="ORF">ACFOFO_04420</name>
</gene>
<dbReference type="Gene3D" id="3.10.50.40">
    <property type="match status" value="1"/>
</dbReference>
<keyword evidence="4 5" id="KW-0413">Isomerase</keyword>
<dbReference type="RefSeq" id="WP_390326645.1">
    <property type="nucleotide sequence ID" value="NZ_JBHRTP010000008.1"/>
</dbReference>
<keyword evidence="3 5" id="KW-0697">Rotamase</keyword>
<evidence type="ECO:0000256" key="5">
    <source>
        <dbReference type="PROSITE-ProRule" id="PRU00277"/>
    </source>
</evidence>
<evidence type="ECO:0000256" key="1">
    <source>
        <dbReference type="ARBA" id="ARBA00000971"/>
    </source>
</evidence>
<dbReference type="GO" id="GO:0003755">
    <property type="term" value="F:peptidyl-prolyl cis-trans isomerase activity"/>
    <property type="evidence" value="ECO:0007669"/>
    <property type="project" value="UniProtKB-EC"/>
</dbReference>
<dbReference type="PROSITE" id="PS51257">
    <property type="entry name" value="PROKAR_LIPOPROTEIN"/>
    <property type="match status" value="1"/>
</dbReference>